<comment type="similarity">
    <text evidence="1">Belongs to the EamA transporter family.</text>
</comment>
<proteinExistence type="inferred from homology"/>
<feature type="transmembrane region" description="Helical" evidence="2">
    <location>
        <begin position="121"/>
        <end position="140"/>
    </location>
</feature>
<dbReference type="InterPro" id="IPR000620">
    <property type="entry name" value="EamA_dom"/>
</dbReference>
<feature type="transmembrane region" description="Helical" evidence="2">
    <location>
        <begin position="7"/>
        <end position="24"/>
    </location>
</feature>
<feature type="transmembrane region" description="Helical" evidence="2">
    <location>
        <begin position="220"/>
        <end position="241"/>
    </location>
</feature>
<name>A0A087B0J6_9BIFI</name>
<evidence type="ECO:0000259" key="3">
    <source>
        <dbReference type="Pfam" id="PF00892"/>
    </source>
</evidence>
<feature type="domain" description="EamA" evidence="3">
    <location>
        <begin position="162"/>
        <end position="293"/>
    </location>
</feature>
<comment type="caution">
    <text evidence="4">The sequence shown here is derived from an EMBL/GenBank/DDBJ whole genome shotgun (WGS) entry which is preliminary data.</text>
</comment>
<dbReference type="Proteomes" id="UP000029067">
    <property type="component" value="Unassembled WGS sequence"/>
</dbReference>
<gene>
    <name evidence="4" type="ORF">BCUN_1996</name>
</gene>
<evidence type="ECO:0000256" key="1">
    <source>
        <dbReference type="ARBA" id="ARBA00007362"/>
    </source>
</evidence>
<feature type="transmembrane region" description="Helical" evidence="2">
    <location>
        <begin position="253"/>
        <end position="272"/>
    </location>
</feature>
<keyword evidence="2" id="KW-1133">Transmembrane helix</keyword>
<dbReference type="AlphaFoldDB" id="A0A087B0J6"/>
<sequence length="316" mass="33623">MHSRRPFFCGIAALLCWSLTFGLLKLTLAAYGSILGAALVYTLGALGLFLVYRPDPLRAIPPRYLLTCGALFVGYEICMSMAVGHTRSQTQTLEISMLNYLWPILLAILCVVTMRRHRTSTFLRLIPGVAVAAVGILLAVGGRQIFGNGTPFAGAVANPLPYVLATAASLMWAVYSTLTPRWGASKNAVAYFFVAIAAVLWVTWLIELAQGEPMPTATQLAAGILPLVGGTVSLTAGYALWNYAITYGDLKALSTLSYASPILSTLATSILLRTMPSATFWTGAVLLVLGSLCCYAAMDRGSRLNEAEAVAATDGV</sequence>
<feature type="transmembrane region" description="Helical" evidence="2">
    <location>
        <begin position="30"/>
        <end position="52"/>
    </location>
</feature>
<protein>
    <submittedName>
        <fullName evidence="4">Drug/metabolite exporter family transporter</fullName>
    </submittedName>
</protein>
<keyword evidence="5" id="KW-1185">Reference proteome</keyword>
<dbReference type="SUPFAM" id="SSF103481">
    <property type="entry name" value="Multidrug resistance efflux transporter EmrE"/>
    <property type="match status" value="1"/>
</dbReference>
<accession>A0A087B0J6</accession>
<reference evidence="4 5" key="1">
    <citation type="submission" date="2014-03" db="EMBL/GenBank/DDBJ databases">
        <title>Genomics of Bifidobacteria.</title>
        <authorList>
            <person name="Ventura M."/>
            <person name="Milani C."/>
            <person name="Lugli G.A."/>
        </authorList>
    </citation>
    <scope>NUCLEOTIDE SEQUENCE [LARGE SCALE GENOMIC DNA]</scope>
    <source>
        <strain evidence="4 5">LMG 10738</strain>
    </source>
</reference>
<feature type="transmembrane region" description="Helical" evidence="2">
    <location>
        <begin position="95"/>
        <end position="114"/>
    </location>
</feature>
<feature type="transmembrane region" description="Helical" evidence="2">
    <location>
        <begin position="190"/>
        <end position="208"/>
    </location>
</feature>
<dbReference type="STRING" id="1688.BCUN_1996"/>
<dbReference type="EMBL" id="JGYV01000004">
    <property type="protein sequence ID" value="KFI64546.1"/>
    <property type="molecule type" value="Genomic_DNA"/>
</dbReference>
<dbReference type="Pfam" id="PF00892">
    <property type="entry name" value="EamA"/>
    <property type="match status" value="1"/>
</dbReference>
<keyword evidence="2" id="KW-0812">Transmembrane</keyword>
<feature type="transmembrane region" description="Helical" evidence="2">
    <location>
        <begin position="278"/>
        <end position="298"/>
    </location>
</feature>
<dbReference type="GO" id="GO:0016020">
    <property type="term" value="C:membrane"/>
    <property type="evidence" value="ECO:0007669"/>
    <property type="project" value="InterPro"/>
</dbReference>
<evidence type="ECO:0000313" key="5">
    <source>
        <dbReference type="Proteomes" id="UP000029067"/>
    </source>
</evidence>
<dbReference type="OrthoDB" id="7065924at2"/>
<dbReference type="eggNOG" id="COG0697">
    <property type="taxonomic scope" value="Bacteria"/>
</dbReference>
<dbReference type="InterPro" id="IPR037185">
    <property type="entry name" value="EmrE-like"/>
</dbReference>
<dbReference type="RefSeq" id="WP_081895517.1">
    <property type="nucleotide sequence ID" value="NZ_JGYV01000004.1"/>
</dbReference>
<feature type="transmembrane region" description="Helical" evidence="2">
    <location>
        <begin position="64"/>
        <end position="83"/>
    </location>
</feature>
<keyword evidence="2" id="KW-0472">Membrane</keyword>
<organism evidence="4 5">
    <name type="scientific">Bifidobacterium cuniculi</name>
    <dbReference type="NCBI Taxonomy" id="1688"/>
    <lineage>
        <taxon>Bacteria</taxon>
        <taxon>Bacillati</taxon>
        <taxon>Actinomycetota</taxon>
        <taxon>Actinomycetes</taxon>
        <taxon>Bifidobacteriales</taxon>
        <taxon>Bifidobacteriaceae</taxon>
        <taxon>Bifidobacterium</taxon>
    </lineage>
</organism>
<feature type="transmembrane region" description="Helical" evidence="2">
    <location>
        <begin position="160"/>
        <end position="178"/>
    </location>
</feature>
<evidence type="ECO:0000256" key="2">
    <source>
        <dbReference type="SAM" id="Phobius"/>
    </source>
</evidence>
<evidence type="ECO:0000313" key="4">
    <source>
        <dbReference type="EMBL" id="KFI64546.1"/>
    </source>
</evidence>
<dbReference type="NCBIfam" id="NF008676">
    <property type="entry name" value="PRK11689.1"/>
    <property type="match status" value="1"/>
</dbReference>